<evidence type="ECO:0000256" key="5">
    <source>
        <dbReference type="ARBA" id="ARBA00022679"/>
    </source>
</evidence>
<evidence type="ECO:0000256" key="14">
    <source>
        <dbReference type="SAM" id="Phobius"/>
    </source>
</evidence>
<dbReference type="CDD" id="cd00075">
    <property type="entry name" value="HATPase"/>
    <property type="match status" value="1"/>
</dbReference>
<evidence type="ECO:0000256" key="10">
    <source>
        <dbReference type="ARBA" id="ARBA00022989"/>
    </source>
</evidence>
<gene>
    <name evidence="16" type="ORF">AACH11_20145</name>
</gene>
<dbReference type="Pfam" id="PF02518">
    <property type="entry name" value="HATPase_c"/>
    <property type="match status" value="1"/>
</dbReference>
<dbReference type="EC" id="2.7.13.3" evidence="3"/>
<dbReference type="InterPro" id="IPR003594">
    <property type="entry name" value="HATPase_dom"/>
</dbReference>
<dbReference type="PANTHER" id="PTHR45569">
    <property type="entry name" value="SENSOR PROTEIN KDPD"/>
    <property type="match status" value="1"/>
</dbReference>
<evidence type="ECO:0000256" key="2">
    <source>
        <dbReference type="ARBA" id="ARBA00004141"/>
    </source>
</evidence>
<comment type="catalytic activity">
    <reaction evidence="1">
        <text>ATP + protein L-histidine = ADP + protein N-phospho-L-histidine.</text>
        <dbReference type="EC" id="2.7.13.3"/>
    </reaction>
</comment>
<dbReference type="Pfam" id="PF00512">
    <property type="entry name" value="HisKA"/>
    <property type="match status" value="1"/>
</dbReference>
<sequence length="546" mass="57346">MAPAPTPPLPELAPADRTSAGDWTRGALAWIAGASAASVLDGQADLGSQALPLVLAGALASLWWPGWAAAMACAAAVAAFNWTFVPPRGSLQVSLGRDAVLLAVMLAVSLGAAWGVARQRRLTSRLRLHAAQVRQLYRLSAALREAEDTPAVCAALTAALRSAAPDRPADTGPVVVPAAWLTDDLAPGPAAAPLLADLSPDQRSGLALCIRQGQALGPGTGRYETQHDLYLPVRGPQSVNAAVLLRRPAGIRRPDPGATEPAAWRARREQAEALCDLAGEALERLQAAEAARQARRQAEAHALRGTWLAAVAHDHRTPLATIVSAASSLATQGERLSPTQRQRLAETIVDEAGQLARLTDNALQLTRLDGTADAAVAGAALTRDWESLEELTGAVLRRVRTRDPARRVHARLAGPLPLMRCDGVLLVQLMENLIDNALKYSPPEAPVELLCRRQGEQVLIAVRDRGPGIPAGERARLLQPFERGPDARRAGVRGAGLGLALAQAVARAHGSTLRLRARGHGGTSAELLLPVQPSPPTIAGDEEAAT</sequence>
<evidence type="ECO:0000256" key="7">
    <source>
        <dbReference type="ARBA" id="ARBA00022741"/>
    </source>
</evidence>
<evidence type="ECO:0000313" key="16">
    <source>
        <dbReference type="EMBL" id="MEK8028280.1"/>
    </source>
</evidence>
<keyword evidence="7" id="KW-0547">Nucleotide-binding</keyword>
<keyword evidence="4" id="KW-0597">Phosphoprotein</keyword>
<feature type="transmembrane region" description="Helical" evidence="14">
    <location>
        <begin position="53"/>
        <end position="79"/>
    </location>
</feature>
<dbReference type="RefSeq" id="WP_341376065.1">
    <property type="nucleotide sequence ID" value="NZ_JBBUTF010000021.1"/>
</dbReference>
<dbReference type="PROSITE" id="PS50109">
    <property type="entry name" value="HIS_KIN"/>
    <property type="match status" value="1"/>
</dbReference>
<keyword evidence="10 14" id="KW-1133">Transmembrane helix</keyword>
<evidence type="ECO:0000256" key="4">
    <source>
        <dbReference type="ARBA" id="ARBA00022553"/>
    </source>
</evidence>
<feature type="transmembrane region" description="Helical" evidence="14">
    <location>
        <begin position="99"/>
        <end position="117"/>
    </location>
</feature>
<dbReference type="EMBL" id="JBBUTF010000021">
    <property type="protein sequence ID" value="MEK8028280.1"/>
    <property type="molecule type" value="Genomic_DNA"/>
</dbReference>
<reference evidence="16 17" key="1">
    <citation type="submission" date="2024-04" db="EMBL/GenBank/DDBJ databases">
        <title>Novel species of the genus Ideonella isolated from streams.</title>
        <authorList>
            <person name="Lu H."/>
        </authorList>
    </citation>
    <scope>NUCLEOTIDE SEQUENCE [LARGE SCALE GENOMIC DNA]</scope>
    <source>
        <strain evidence="16 17">BYS139W</strain>
    </source>
</reference>
<dbReference type="Pfam" id="PF13493">
    <property type="entry name" value="DUF4118"/>
    <property type="match status" value="1"/>
</dbReference>
<organism evidence="16 17">
    <name type="scientific">Pseudaquabacterium rugosum</name>
    <dbReference type="NCBI Taxonomy" id="2984194"/>
    <lineage>
        <taxon>Bacteria</taxon>
        <taxon>Pseudomonadati</taxon>
        <taxon>Pseudomonadota</taxon>
        <taxon>Betaproteobacteria</taxon>
        <taxon>Burkholderiales</taxon>
        <taxon>Sphaerotilaceae</taxon>
        <taxon>Pseudaquabacterium</taxon>
    </lineage>
</organism>
<comment type="caution">
    <text evidence="16">The sequence shown here is derived from an EMBL/GenBank/DDBJ whole genome shotgun (WGS) entry which is preliminary data.</text>
</comment>
<protein>
    <recommendedName>
        <fullName evidence="3">histidine kinase</fullName>
        <ecNumber evidence="3">2.7.13.3</ecNumber>
    </recommendedName>
</protein>
<dbReference type="InterPro" id="IPR004358">
    <property type="entry name" value="Sig_transdc_His_kin-like_C"/>
</dbReference>
<dbReference type="SUPFAM" id="SSF55874">
    <property type="entry name" value="ATPase domain of HSP90 chaperone/DNA topoisomerase II/histidine kinase"/>
    <property type="match status" value="1"/>
</dbReference>
<dbReference type="InterPro" id="IPR005467">
    <property type="entry name" value="His_kinase_dom"/>
</dbReference>
<dbReference type="InterPro" id="IPR036890">
    <property type="entry name" value="HATPase_C_sf"/>
</dbReference>
<dbReference type="SMART" id="SM00388">
    <property type="entry name" value="HisKA"/>
    <property type="match status" value="1"/>
</dbReference>
<dbReference type="CDD" id="cd00082">
    <property type="entry name" value="HisKA"/>
    <property type="match status" value="1"/>
</dbReference>
<dbReference type="Gene3D" id="1.20.120.620">
    <property type="entry name" value="Backbone structure of the membrane domain of e. Coli histidine kinase receptor kdpd"/>
    <property type="match status" value="1"/>
</dbReference>
<dbReference type="Gene3D" id="1.10.287.130">
    <property type="match status" value="1"/>
</dbReference>
<dbReference type="PANTHER" id="PTHR45569:SF1">
    <property type="entry name" value="SENSOR PROTEIN KDPD"/>
    <property type="match status" value="1"/>
</dbReference>
<feature type="domain" description="Histidine kinase" evidence="15">
    <location>
        <begin position="310"/>
        <end position="533"/>
    </location>
</feature>
<evidence type="ECO:0000256" key="8">
    <source>
        <dbReference type="ARBA" id="ARBA00022777"/>
    </source>
</evidence>
<dbReference type="Gene3D" id="3.30.565.10">
    <property type="entry name" value="Histidine kinase-like ATPase, C-terminal domain"/>
    <property type="match status" value="1"/>
</dbReference>
<dbReference type="InterPro" id="IPR036097">
    <property type="entry name" value="HisK_dim/P_sf"/>
</dbReference>
<proteinExistence type="predicted"/>
<evidence type="ECO:0000256" key="6">
    <source>
        <dbReference type="ARBA" id="ARBA00022692"/>
    </source>
</evidence>
<dbReference type="PRINTS" id="PR00344">
    <property type="entry name" value="BCTRLSENSOR"/>
</dbReference>
<keyword evidence="11" id="KW-0902">Two-component regulatory system</keyword>
<dbReference type="InterPro" id="IPR052023">
    <property type="entry name" value="Histidine_kinase_KdpD"/>
</dbReference>
<evidence type="ECO:0000256" key="13">
    <source>
        <dbReference type="SAM" id="MobiDB-lite"/>
    </source>
</evidence>
<accession>A0ABU9BHZ8</accession>
<dbReference type="SMART" id="SM00387">
    <property type="entry name" value="HATPase_c"/>
    <property type="match status" value="1"/>
</dbReference>
<keyword evidence="5" id="KW-0808">Transferase</keyword>
<dbReference type="Proteomes" id="UP001368500">
    <property type="component" value="Unassembled WGS sequence"/>
</dbReference>
<evidence type="ECO:0000259" key="15">
    <source>
        <dbReference type="PROSITE" id="PS50109"/>
    </source>
</evidence>
<evidence type="ECO:0000256" key="3">
    <source>
        <dbReference type="ARBA" id="ARBA00012438"/>
    </source>
</evidence>
<keyword evidence="17" id="KW-1185">Reference proteome</keyword>
<keyword evidence="6 14" id="KW-0812">Transmembrane</keyword>
<evidence type="ECO:0000256" key="9">
    <source>
        <dbReference type="ARBA" id="ARBA00022840"/>
    </source>
</evidence>
<keyword evidence="9 16" id="KW-0067">ATP-binding</keyword>
<dbReference type="GO" id="GO:0005524">
    <property type="term" value="F:ATP binding"/>
    <property type="evidence" value="ECO:0007669"/>
    <property type="project" value="UniProtKB-KW"/>
</dbReference>
<keyword evidence="12 14" id="KW-0472">Membrane</keyword>
<dbReference type="InterPro" id="IPR025201">
    <property type="entry name" value="KdpD_TM"/>
</dbReference>
<dbReference type="InterPro" id="IPR003661">
    <property type="entry name" value="HisK_dim/P_dom"/>
</dbReference>
<feature type="region of interest" description="Disordered" evidence="13">
    <location>
        <begin position="524"/>
        <end position="546"/>
    </location>
</feature>
<name>A0ABU9BHZ8_9BURK</name>
<evidence type="ECO:0000256" key="1">
    <source>
        <dbReference type="ARBA" id="ARBA00000085"/>
    </source>
</evidence>
<evidence type="ECO:0000256" key="11">
    <source>
        <dbReference type="ARBA" id="ARBA00023012"/>
    </source>
</evidence>
<keyword evidence="8" id="KW-0418">Kinase</keyword>
<comment type="subcellular location">
    <subcellularLocation>
        <location evidence="2">Membrane</location>
        <topology evidence="2">Multi-pass membrane protein</topology>
    </subcellularLocation>
</comment>
<dbReference type="InterPro" id="IPR038318">
    <property type="entry name" value="KdpD_sf"/>
</dbReference>
<evidence type="ECO:0000256" key="12">
    <source>
        <dbReference type="ARBA" id="ARBA00023136"/>
    </source>
</evidence>
<dbReference type="SUPFAM" id="SSF47384">
    <property type="entry name" value="Homodimeric domain of signal transducing histidine kinase"/>
    <property type="match status" value="1"/>
</dbReference>
<evidence type="ECO:0000313" key="17">
    <source>
        <dbReference type="Proteomes" id="UP001368500"/>
    </source>
</evidence>